<evidence type="ECO:0000259" key="10">
    <source>
        <dbReference type="SMART" id="SM00644"/>
    </source>
</evidence>
<evidence type="ECO:0000256" key="4">
    <source>
        <dbReference type="ARBA" id="ARBA00022801"/>
    </source>
</evidence>
<keyword evidence="4 11" id="KW-0378">Hydrolase</keyword>
<dbReference type="SMART" id="SM00710">
    <property type="entry name" value="PbH1"/>
    <property type="match status" value="4"/>
</dbReference>
<dbReference type="InterPro" id="IPR039448">
    <property type="entry name" value="Beta_helix"/>
</dbReference>
<keyword evidence="6" id="KW-0178">Competence</keyword>
<dbReference type="GO" id="GO:0009254">
    <property type="term" value="P:peptidoglycan turnover"/>
    <property type="evidence" value="ECO:0007669"/>
    <property type="project" value="TreeGrafter"/>
</dbReference>
<evidence type="ECO:0000259" key="9">
    <source>
        <dbReference type="SMART" id="SM00635"/>
    </source>
</evidence>
<dbReference type="STRING" id="1408416.GCA_000702765_00278"/>
<dbReference type="InterPro" id="IPR003343">
    <property type="entry name" value="Big_2"/>
</dbReference>
<dbReference type="Pfam" id="PF02368">
    <property type="entry name" value="Big_2"/>
    <property type="match status" value="2"/>
</dbReference>
<dbReference type="PANTHER" id="PTHR30417">
    <property type="entry name" value="N-ACETYLMURAMOYL-L-ALANINE AMIDASE AMID"/>
    <property type="match status" value="1"/>
</dbReference>
<feature type="domain" description="BIG2" evidence="9">
    <location>
        <begin position="106"/>
        <end position="170"/>
    </location>
</feature>
<dbReference type="PANTHER" id="PTHR30417:SF11">
    <property type="entry name" value="N-ACETYLMURAMOYL-L-ALANINE AMIDASE XLYA"/>
    <property type="match status" value="1"/>
</dbReference>
<comment type="catalytic activity">
    <reaction evidence="1">
        <text>Hydrolyzes the link between N-acetylmuramoyl residues and L-amino acid residues in certain cell-wall glycopeptides.</text>
        <dbReference type="EC" id="3.5.1.28"/>
    </reaction>
</comment>
<feature type="chain" id="PRO_5019574050" description="N-acetylmuramoyl-L-alanine amidase" evidence="8">
    <location>
        <begin position="20"/>
        <end position="999"/>
    </location>
</feature>
<dbReference type="InterPro" id="IPR036505">
    <property type="entry name" value="Amidase/PGRP_sf"/>
</dbReference>
<dbReference type="GO" id="GO:0030420">
    <property type="term" value="P:establishment of competence for transformation"/>
    <property type="evidence" value="ECO:0007669"/>
    <property type="project" value="UniProtKB-KW"/>
</dbReference>
<dbReference type="SUPFAM" id="SSF55846">
    <property type="entry name" value="N-acetylmuramoyl-L-alanine amidase-like"/>
    <property type="match status" value="1"/>
</dbReference>
<keyword evidence="12" id="KW-1185">Reference proteome</keyword>
<dbReference type="InterPro" id="IPR011050">
    <property type="entry name" value="Pectin_lyase_fold/virulence"/>
</dbReference>
<dbReference type="InterPro" id="IPR008964">
    <property type="entry name" value="Invasin/intimin_cell_adhesion"/>
</dbReference>
<keyword evidence="7" id="KW-0961">Cell wall biogenesis/degradation</keyword>
<dbReference type="Gene3D" id="3.40.80.10">
    <property type="entry name" value="Peptidoglycan recognition protein-like"/>
    <property type="match status" value="1"/>
</dbReference>
<feature type="domain" description="N-acetylmuramoyl-L-alanine amidase" evidence="10">
    <location>
        <begin position="776"/>
        <end position="923"/>
    </location>
</feature>
<dbReference type="SMART" id="SM00635">
    <property type="entry name" value="BID_2"/>
    <property type="match status" value="4"/>
</dbReference>
<dbReference type="RefSeq" id="WP_035368441.1">
    <property type="nucleotide sequence ID" value="NZ_LR215050.1"/>
</dbReference>
<gene>
    <name evidence="11" type="primary">cwlH_2</name>
    <name evidence="11" type="ORF">NCTC10172_00840</name>
</gene>
<organism evidence="11 12">
    <name type="scientific">Acholeplasma hippikon</name>
    <dbReference type="NCBI Taxonomy" id="264636"/>
    <lineage>
        <taxon>Bacteria</taxon>
        <taxon>Bacillati</taxon>
        <taxon>Mycoplasmatota</taxon>
        <taxon>Mollicutes</taxon>
        <taxon>Acholeplasmatales</taxon>
        <taxon>Acholeplasmataceae</taxon>
        <taxon>Acholeplasma</taxon>
    </lineage>
</organism>
<dbReference type="Pfam" id="PF13229">
    <property type="entry name" value="Beta_helix"/>
    <property type="match status" value="1"/>
</dbReference>
<dbReference type="GO" id="GO:0030435">
    <property type="term" value="P:sporulation resulting in formation of a cellular spore"/>
    <property type="evidence" value="ECO:0007669"/>
    <property type="project" value="UniProtKB-KW"/>
</dbReference>
<dbReference type="Proteomes" id="UP000290909">
    <property type="component" value="Chromosome"/>
</dbReference>
<sequence>MKRTLLFITVMLSFIVLIACEKTSVEVTVNTSSVSLQVGQTEQLTITTTDEEGYIITSNNASIATVSESGLITAVAVGETKIKVEAKSNSKVFKEVAVTVTKEYLVSIKEVESPLFEGSTYQLIYTANDDVIFTSSSSAVTVNNTGLLTAVSVGTAIITIQSAKNANVKASINVTVIEALSELVIDFADVHNAGTLKQLGILNAPENASGLFIYESSDETIAKVSETGMVSFLKEGLVEFTVKLANDEEISAKKTVVVKNIIIVDATKVSGDKVTQDGLEFVFGDKLFATLDEALRNTLEGTKVHVFAGNYESEATVKDDFVEIIGQTGATMKARLTLSSSNVSISNLSFAQNGSVEANEDISNITLKNNKFENITAQVAAIRLEKVSNVTIESNTFNQVAKAAIELVDLKDGNVTIHKNTISNVETAVKMDGDIETNSIVMITRNNVSTVKVGFDVQTKQKLKLGYARFNSVENYTEFAAKAYQGSDFDFTLNYWGTIDLDLNKFVNISQRYLAGNYETKASITAENKVIDGQPLKILVTNGIDEIRVNDSYRLSWEFLPYETTALVRFITSNAEVLMVSNNGTLEGKKSGLATITARLSANTSINTPMEISVTTDPGIDLTPSKKEQGLLVGEPFSLTANPFPYILKNEEVIFESNNPSVATIDNTGKVTSLSAGEVKFTAKLATDHHVIAEYYATFYSSLDSQNSLLDFLTVNQVAFTEAFTYTASGVGLTYTVTQYESVSRYYFDELVVNDTKMVPVSNGIRPGSSRNPIPAGLPRYNDKHVYWVIIHDTANTDSSSSALSHANYLLQHANSGTVLNTSWHYTIDDIDIYQHIPEDEVAYHAGDGSNLPGQGSYTGGGNRNGIGIETSVALTDDLWRVWQRTAKFAAEALVRWNLPRTHLKYHRDFSGKICPNVLITSGLIQYFELFADIEYKIATEHANAQIMFESHNTDLLDHTGRIVKMPEKATNVSYTITVTENGVTSSRTFQVLIPGTVR</sequence>
<dbReference type="GO" id="GO:0008745">
    <property type="term" value="F:N-acetylmuramoyl-L-alanine amidase activity"/>
    <property type="evidence" value="ECO:0007669"/>
    <property type="project" value="UniProtKB-EC"/>
</dbReference>
<dbReference type="SUPFAM" id="SSF51126">
    <property type="entry name" value="Pectin lyase-like"/>
    <property type="match status" value="1"/>
</dbReference>
<keyword evidence="5" id="KW-0749">Sporulation</keyword>
<evidence type="ECO:0000256" key="5">
    <source>
        <dbReference type="ARBA" id="ARBA00022969"/>
    </source>
</evidence>
<evidence type="ECO:0000313" key="11">
    <source>
        <dbReference type="EMBL" id="VEU82816.1"/>
    </source>
</evidence>
<dbReference type="Pfam" id="PF01510">
    <property type="entry name" value="Amidase_2"/>
    <property type="match status" value="1"/>
</dbReference>
<evidence type="ECO:0000256" key="7">
    <source>
        <dbReference type="ARBA" id="ARBA00023316"/>
    </source>
</evidence>
<dbReference type="SUPFAM" id="SSF49373">
    <property type="entry name" value="Invasin/intimin cell-adhesion fragments"/>
    <property type="match status" value="5"/>
</dbReference>
<evidence type="ECO:0000256" key="8">
    <source>
        <dbReference type="SAM" id="SignalP"/>
    </source>
</evidence>
<evidence type="ECO:0000256" key="2">
    <source>
        <dbReference type="ARBA" id="ARBA00007553"/>
    </source>
</evidence>
<evidence type="ECO:0000256" key="3">
    <source>
        <dbReference type="ARBA" id="ARBA00011901"/>
    </source>
</evidence>
<dbReference type="Gene3D" id="2.60.40.1080">
    <property type="match status" value="5"/>
</dbReference>
<evidence type="ECO:0000313" key="12">
    <source>
        <dbReference type="Proteomes" id="UP000290909"/>
    </source>
</evidence>
<dbReference type="InterPro" id="IPR006626">
    <property type="entry name" value="PbH1"/>
</dbReference>
<dbReference type="EC" id="3.5.1.28" evidence="3"/>
<feature type="domain" description="BIG2" evidence="9">
    <location>
        <begin position="179"/>
        <end position="254"/>
    </location>
</feature>
<feature type="domain" description="BIG2" evidence="9">
    <location>
        <begin position="23"/>
        <end position="98"/>
    </location>
</feature>
<dbReference type="AlphaFoldDB" id="A0A449BK18"/>
<accession>A0A449BK18</accession>
<dbReference type="GO" id="GO:0009253">
    <property type="term" value="P:peptidoglycan catabolic process"/>
    <property type="evidence" value="ECO:0007669"/>
    <property type="project" value="InterPro"/>
</dbReference>
<reference evidence="11 12" key="1">
    <citation type="submission" date="2019-01" db="EMBL/GenBank/DDBJ databases">
        <authorList>
            <consortium name="Pathogen Informatics"/>
        </authorList>
    </citation>
    <scope>NUCLEOTIDE SEQUENCE [LARGE SCALE GENOMIC DNA]</scope>
    <source>
        <strain evidence="11 12">NCTC10172</strain>
    </source>
</reference>
<protein>
    <recommendedName>
        <fullName evidence="3">N-acetylmuramoyl-L-alanine amidase</fullName>
        <ecNumber evidence="3">3.5.1.28</ecNumber>
    </recommendedName>
</protein>
<dbReference type="InterPro" id="IPR051206">
    <property type="entry name" value="NAMLAA_amidase_2"/>
</dbReference>
<evidence type="ECO:0000256" key="6">
    <source>
        <dbReference type="ARBA" id="ARBA00023287"/>
    </source>
</evidence>
<feature type="domain" description="BIG2" evidence="9">
    <location>
        <begin position="616"/>
        <end position="694"/>
    </location>
</feature>
<feature type="signal peptide" evidence="8">
    <location>
        <begin position="1"/>
        <end position="19"/>
    </location>
</feature>
<keyword evidence="8" id="KW-0732">Signal</keyword>
<dbReference type="KEGG" id="ahk:NCTC10172_00840"/>
<comment type="similarity">
    <text evidence="2">Belongs to the N-acetylmuramoyl-L-alanine amidase 2 family.</text>
</comment>
<dbReference type="PROSITE" id="PS51257">
    <property type="entry name" value="PROKAR_LIPOPROTEIN"/>
    <property type="match status" value="1"/>
</dbReference>
<proteinExistence type="inferred from homology"/>
<name>A0A449BK18_9MOLU</name>
<dbReference type="SMART" id="SM00644">
    <property type="entry name" value="Ami_2"/>
    <property type="match status" value="1"/>
</dbReference>
<dbReference type="InterPro" id="IPR002502">
    <property type="entry name" value="Amidase_domain"/>
</dbReference>
<dbReference type="EMBL" id="LR215050">
    <property type="protein sequence ID" value="VEU82816.1"/>
    <property type="molecule type" value="Genomic_DNA"/>
</dbReference>
<dbReference type="CDD" id="cd06583">
    <property type="entry name" value="PGRP"/>
    <property type="match status" value="1"/>
</dbReference>
<evidence type="ECO:0000256" key="1">
    <source>
        <dbReference type="ARBA" id="ARBA00001561"/>
    </source>
</evidence>
<dbReference type="GO" id="GO:0071555">
    <property type="term" value="P:cell wall organization"/>
    <property type="evidence" value="ECO:0007669"/>
    <property type="project" value="UniProtKB-KW"/>
</dbReference>